<accession>A0A6M2CP08</accession>
<feature type="domain" description="Complex 1 LYR protein" evidence="1">
    <location>
        <begin position="8"/>
        <end position="64"/>
    </location>
</feature>
<dbReference type="EMBL" id="GHWJ01002616">
    <property type="protein sequence ID" value="NOV35353.1"/>
    <property type="molecule type" value="Transcribed_RNA"/>
</dbReference>
<dbReference type="Pfam" id="PF05347">
    <property type="entry name" value="Complex1_LYR"/>
    <property type="match status" value="1"/>
</dbReference>
<proteinExistence type="predicted"/>
<dbReference type="AlphaFoldDB" id="A0A6M2CP08"/>
<sequence length="69" mass="8468">MPKPPSKQAVLSLYRSLVRYGHRLELSDKKYYFKRIREEFEARKTLTEPKELQFYFNKGKAFLERKRLI</sequence>
<protein>
    <submittedName>
        <fullName evidence="2">Putative lyr motif-containing protein</fullName>
    </submittedName>
</protein>
<reference evidence="2" key="1">
    <citation type="submission" date="2019-09" db="EMBL/GenBank/DDBJ databases">
        <title>Organ-specific transcriptomic study of the physiology of the cattle tick, Rhipicephalus microplus.</title>
        <authorList>
            <person name="Tirloni L."/>
            <person name="Braz G."/>
            <person name="Gandara A.C.P."/>
            <person name="Sabadin G.A."/>
            <person name="da Silva R.M."/>
            <person name="Guizzo M.G."/>
            <person name="Machado J.A."/>
            <person name="Costa E.P."/>
            <person name="Gomes H.F."/>
            <person name="Moraes J."/>
            <person name="Mota M.B.S."/>
            <person name="Mesquita R.D."/>
            <person name="Alvarenga P.H."/>
            <person name="Alves F."/>
            <person name="Seixas A."/>
            <person name="da Fonseca R.N."/>
            <person name="Fogaca A."/>
            <person name="Logullo C."/>
            <person name="Tanaka A."/>
            <person name="Daffre S."/>
            <person name="Termignoni C."/>
            <person name="Vaz I.S.Jr."/>
            <person name="Oliveira P.L."/>
            <person name="Ribeiro J.M."/>
        </authorList>
    </citation>
    <scope>NUCLEOTIDE SEQUENCE</scope>
    <source>
        <strain evidence="2">Porto Alegre</strain>
    </source>
</reference>
<evidence type="ECO:0000259" key="1">
    <source>
        <dbReference type="Pfam" id="PF05347"/>
    </source>
</evidence>
<name>A0A6M2CP08_RHIMP</name>
<organism evidence="2">
    <name type="scientific">Rhipicephalus microplus</name>
    <name type="common">Cattle tick</name>
    <name type="synonym">Boophilus microplus</name>
    <dbReference type="NCBI Taxonomy" id="6941"/>
    <lineage>
        <taxon>Eukaryota</taxon>
        <taxon>Metazoa</taxon>
        <taxon>Ecdysozoa</taxon>
        <taxon>Arthropoda</taxon>
        <taxon>Chelicerata</taxon>
        <taxon>Arachnida</taxon>
        <taxon>Acari</taxon>
        <taxon>Parasitiformes</taxon>
        <taxon>Ixodida</taxon>
        <taxon>Ixodoidea</taxon>
        <taxon>Ixodidae</taxon>
        <taxon>Rhipicephalinae</taxon>
        <taxon>Rhipicephalus</taxon>
        <taxon>Boophilus</taxon>
    </lineage>
</organism>
<evidence type="ECO:0000313" key="2">
    <source>
        <dbReference type="EMBL" id="NOV35353.1"/>
    </source>
</evidence>
<dbReference type="InterPro" id="IPR008011">
    <property type="entry name" value="Complex1_LYR_dom"/>
</dbReference>